<dbReference type="EMBL" id="CP004144">
    <property type="protein sequence ID" value="AGF97490.1"/>
    <property type="molecule type" value="Genomic_DNA"/>
</dbReference>
<protein>
    <submittedName>
        <fullName evidence="1">Uncharacterized protein</fullName>
    </submittedName>
</protein>
<gene>
    <name evidence="1" type="ORF">MmTuc01_2162</name>
</gene>
<proteinExistence type="predicted"/>
<name>M1Q5B3_METMZ</name>
<evidence type="ECO:0000313" key="1">
    <source>
        <dbReference type="EMBL" id="AGF97490.1"/>
    </source>
</evidence>
<dbReference type="HOGENOM" id="CLU_3338465_0_0_2"/>
<accession>M1Q5B3</accession>
<dbReference type="KEGG" id="mmaz:MmTuc01_2162"/>
<organism evidence="1 2">
    <name type="scientific">Methanosarcina mazei Tuc01</name>
    <dbReference type="NCBI Taxonomy" id="1236903"/>
    <lineage>
        <taxon>Archaea</taxon>
        <taxon>Methanobacteriati</taxon>
        <taxon>Methanobacteriota</taxon>
        <taxon>Stenosarchaea group</taxon>
        <taxon>Methanomicrobia</taxon>
        <taxon>Methanosarcinales</taxon>
        <taxon>Methanosarcinaceae</taxon>
        <taxon>Methanosarcina</taxon>
    </lineage>
</organism>
<dbReference type="BioCyc" id="MMAZ1236903:G139K-2069-MONOMER"/>
<evidence type="ECO:0000313" key="2">
    <source>
        <dbReference type="Proteomes" id="UP000011718"/>
    </source>
</evidence>
<dbReference type="AlphaFoldDB" id="M1Q5B3"/>
<dbReference type="Proteomes" id="UP000011718">
    <property type="component" value="Chromosome"/>
</dbReference>
<reference evidence="1 2" key="1">
    <citation type="journal article" date="2013" name="Genome Announc.">
        <title>Complete Genome of a Methanosarcina mazei Strain Isolated from Sediment Samples from an Amazonian Flooded Area.</title>
        <authorList>
            <person name="Assis das Gracas D."/>
            <person name="Thiago Juca Ramos R."/>
            <person name="Vieira Araujo A.C."/>
            <person name="Zahlouth R."/>
            <person name="Ribeiro Carneiro A."/>
            <person name="Souza Lopes T."/>
            <person name="Azevedo Barauna R."/>
            <person name="Azevedo V."/>
            <person name="Cruz Schneider M.P."/>
            <person name="Pellizari V.H."/>
            <person name="Silva A."/>
        </authorList>
    </citation>
    <scope>NUCLEOTIDE SEQUENCE [LARGE SCALE GENOMIC DNA]</scope>
    <source>
        <strain evidence="1 2">Tuc01</strain>
    </source>
</reference>
<sequence>MERILTLNEGKIPVWIKVKSKWKLSVLICNFTAVAIE</sequence>